<keyword evidence="5" id="KW-0378">Hydrolase</keyword>
<dbReference type="Proteomes" id="UP001367508">
    <property type="component" value="Unassembled WGS sequence"/>
</dbReference>
<feature type="region of interest" description="Disordered" evidence="9">
    <location>
        <begin position="1"/>
        <end position="21"/>
    </location>
</feature>
<evidence type="ECO:0000256" key="2">
    <source>
        <dbReference type="ARBA" id="ARBA00010701"/>
    </source>
</evidence>
<keyword evidence="4" id="KW-0934">Plastid</keyword>
<organism evidence="11 12">
    <name type="scientific">Canavalia gladiata</name>
    <name type="common">Sword bean</name>
    <name type="synonym">Dolichos gladiatus</name>
    <dbReference type="NCBI Taxonomy" id="3824"/>
    <lineage>
        <taxon>Eukaryota</taxon>
        <taxon>Viridiplantae</taxon>
        <taxon>Streptophyta</taxon>
        <taxon>Embryophyta</taxon>
        <taxon>Tracheophyta</taxon>
        <taxon>Spermatophyta</taxon>
        <taxon>Magnoliopsida</taxon>
        <taxon>eudicotyledons</taxon>
        <taxon>Gunneridae</taxon>
        <taxon>Pentapetalae</taxon>
        <taxon>rosids</taxon>
        <taxon>fabids</taxon>
        <taxon>Fabales</taxon>
        <taxon>Fabaceae</taxon>
        <taxon>Papilionoideae</taxon>
        <taxon>50 kb inversion clade</taxon>
        <taxon>NPAAA clade</taxon>
        <taxon>indigoferoid/millettioid clade</taxon>
        <taxon>Phaseoleae</taxon>
        <taxon>Canavalia</taxon>
    </lineage>
</organism>
<dbReference type="Gene3D" id="3.40.50.1820">
    <property type="entry name" value="alpha/beta hydrolase"/>
    <property type="match status" value="1"/>
</dbReference>
<feature type="domain" description="Fungal lipase-type" evidence="10">
    <location>
        <begin position="263"/>
        <end position="420"/>
    </location>
</feature>
<keyword evidence="8" id="KW-0443">Lipid metabolism</keyword>
<protein>
    <recommendedName>
        <fullName evidence="10">Fungal lipase-type domain-containing protein</fullName>
    </recommendedName>
</protein>
<dbReference type="Pfam" id="PF01764">
    <property type="entry name" value="Lipase_3"/>
    <property type="match status" value="1"/>
</dbReference>
<evidence type="ECO:0000256" key="5">
    <source>
        <dbReference type="ARBA" id="ARBA00022801"/>
    </source>
</evidence>
<dbReference type="GO" id="GO:0008970">
    <property type="term" value="F:phospholipase A1 activity"/>
    <property type="evidence" value="ECO:0007669"/>
    <property type="project" value="UniProtKB-ARBA"/>
</dbReference>
<dbReference type="FunFam" id="3.40.50.1820:FF:000065">
    <property type="entry name" value="Phospholipase A1-II 3"/>
    <property type="match status" value="1"/>
</dbReference>
<gene>
    <name evidence="11" type="ORF">VNO77_17363</name>
</gene>
<evidence type="ECO:0000313" key="12">
    <source>
        <dbReference type="Proteomes" id="UP001367508"/>
    </source>
</evidence>
<evidence type="ECO:0000256" key="8">
    <source>
        <dbReference type="ARBA" id="ARBA00023098"/>
    </source>
</evidence>
<evidence type="ECO:0000256" key="7">
    <source>
        <dbReference type="ARBA" id="ARBA00022963"/>
    </source>
</evidence>
<evidence type="ECO:0000256" key="3">
    <source>
        <dbReference type="ARBA" id="ARBA00022528"/>
    </source>
</evidence>
<dbReference type="GO" id="GO:0016042">
    <property type="term" value="P:lipid catabolic process"/>
    <property type="evidence" value="ECO:0007669"/>
    <property type="project" value="UniProtKB-KW"/>
</dbReference>
<dbReference type="GO" id="GO:0047714">
    <property type="term" value="F:galactolipase activity"/>
    <property type="evidence" value="ECO:0007669"/>
    <property type="project" value="UniProtKB-ARBA"/>
</dbReference>
<keyword evidence="6" id="KW-0809">Transit peptide</keyword>
<dbReference type="PANTHER" id="PTHR31403:SF51">
    <property type="entry name" value="PHOSPHOLIPASE A1-IGAMMA2, CHLOROPLASTIC"/>
    <property type="match status" value="1"/>
</dbReference>
<dbReference type="InterPro" id="IPR002921">
    <property type="entry name" value="Fungal_lipase-type"/>
</dbReference>
<dbReference type="InterPro" id="IPR029058">
    <property type="entry name" value="AB_hydrolase_fold"/>
</dbReference>
<evidence type="ECO:0000256" key="4">
    <source>
        <dbReference type="ARBA" id="ARBA00022640"/>
    </source>
</evidence>
<dbReference type="PANTHER" id="PTHR31403">
    <property type="entry name" value="PHOSPHOLIPASE A1-IBETA2, CHLOROPLASTIC"/>
    <property type="match status" value="1"/>
</dbReference>
<name>A0AAN9QGJ6_CANGL</name>
<accession>A0AAN9QGJ6</accession>
<dbReference type="AlphaFoldDB" id="A0AAN9QGJ6"/>
<dbReference type="GO" id="GO:0009507">
    <property type="term" value="C:chloroplast"/>
    <property type="evidence" value="ECO:0007669"/>
    <property type="project" value="UniProtKB-SubCell"/>
</dbReference>
<evidence type="ECO:0000313" key="11">
    <source>
        <dbReference type="EMBL" id="KAK7336815.1"/>
    </source>
</evidence>
<reference evidence="11 12" key="1">
    <citation type="submission" date="2024-01" db="EMBL/GenBank/DDBJ databases">
        <title>The genomes of 5 underutilized Papilionoideae crops provide insights into root nodulation and disease resistanc.</title>
        <authorList>
            <person name="Jiang F."/>
        </authorList>
    </citation>
    <scope>NUCLEOTIDE SEQUENCE [LARGE SCALE GENOMIC DNA]</scope>
    <source>
        <strain evidence="11">LVBAO_FW01</strain>
        <tissue evidence="11">Leaves</tissue>
    </source>
</reference>
<dbReference type="SUPFAM" id="SSF53474">
    <property type="entry name" value="alpha/beta-Hydrolases"/>
    <property type="match status" value="1"/>
</dbReference>
<keyword evidence="12" id="KW-1185">Reference proteome</keyword>
<keyword evidence="3" id="KW-0150">Chloroplast</keyword>
<dbReference type="CDD" id="cd00519">
    <property type="entry name" value="Lipase_3"/>
    <property type="match status" value="1"/>
</dbReference>
<evidence type="ECO:0000256" key="6">
    <source>
        <dbReference type="ARBA" id="ARBA00022946"/>
    </source>
</evidence>
<comment type="caution">
    <text evidence="11">The sequence shown here is derived from an EMBL/GenBank/DDBJ whole genome shotgun (WGS) entry which is preliminary data.</text>
</comment>
<comment type="similarity">
    <text evidence="2">Belongs to the AB hydrolase superfamily. Lipase family.</text>
</comment>
<sequence>MGTRGGNHARGLQQVSGRKKKPEVYNSLTVGSTTTVVREVMLRMLADPIPGTPCEVTEAQLQHFNSTMAKSISNILVSLPKTQQEHTFRSNHPKPSLSLMQNTLTTKKLSVPCKASVSSTIETQQQQKNPKHAAIPDVWCKIQGEDDWAGLLEPMDPLMRSELTRYGEMAQACYDAFDFDPYSKYCGSCRYTVSEFFEALDMAHLGYTVTRYLYATANINLPNFFRKSRWPHKMWSKHANWAGYVAVSDDATSKRLGRRDITIAWRGTVTHVEWVADLMNFLKPISPDIPCDDKDVKVEAGFLDMYTDKESGCGYCKYSAREQVLVEVKRLIDMYPNEELSVTITGHSLGSAMAILSAFDIVETGLNTGRDGRRAHVSVFSFSGPRVGNVRFKERLEKKLGIKVLRVHNKHDMVPQSPGLFFNETLPPWLLKLAEGLPWCYLHVGVELELDHKKSPYLNPNGDGACAHNLEAHLHLLDGYHGRNHGFEPATGRDLALVNKDCDFLKDEHSVPPRWRQDMNKGMIKSENGQWVQAERPKLHDDPQDIDHYLVKLGIASSNT</sequence>
<evidence type="ECO:0000256" key="9">
    <source>
        <dbReference type="SAM" id="MobiDB-lite"/>
    </source>
</evidence>
<comment type="subcellular location">
    <subcellularLocation>
        <location evidence="1">Plastid</location>
        <location evidence="1">Chloroplast</location>
    </subcellularLocation>
</comment>
<keyword evidence="7" id="KW-0442">Lipid degradation</keyword>
<evidence type="ECO:0000256" key="1">
    <source>
        <dbReference type="ARBA" id="ARBA00004229"/>
    </source>
</evidence>
<evidence type="ECO:0000259" key="10">
    <source>
        <dbReference type="Pfam" id="PF01764"/>
    </source>
</evidence>
<dbReference type="EMBL" id="JAYMYQ010000004">
    <property type="protein sequence ID" value="KAK7336815.1"/>
    <property type="molecule type" value="Genomic_DNA"/>
</dbReference>
<proteinExistence type="inferred from homology"/>